<protein>
    <submittedName>
        <fullName evidence="1">Uncharacterized protein</fullName>
    </submittedName>
</protein>
<name>A0A5K7ZKF6_9BACT</name>
<evidence type="ECO:0000313" key="2">
    <source>
        <dbReference type="Proteomes" id="UP000425960"/>
    </source>
</evidence>
<evidence type="ECO:0000313" key="1">
    <source>
        <dbReference type="EMBL" id="BBO80129.1"/>
    </source>
</evidence>
<proteinExistence type="predicted"/>
<accession>A0A5K7ZKF6</accession>
<dbReference type="AlphaFoldDB" id="A0A5K7ZKF6"/>
<sequence length="60" mass="6418">MARESVAGATRIGIGPCMGVPSARIRLLPFNAEIVKAFPAGIHGPKRAFGQTQWLVNLML</sequence>
<organism evidence="1 2">
    <name type="scientific">Desulfosarcina ovata subsp. sediminis</name>
    <dbReference type="NCBI Taxonomy" id="885957"/>
    <lineage>
        <taxon>Bacteria</taxon>
        <taxon>Pseudomonadati</taxon>
        <taxon>Thermodesulfobacteriota</taxon>
        <taxon>Desulfobacteria</taxon>
        <taxon>Desulfobacterales</taxon>
        <taxon>Desulfosarcinaceae</taxon>
        <taxon>Desulfosarcina</taxon>
    </lineage>
</organism>
<dbReference type="KEGG" id="dov:DSCO28_06950"/>
<dbReference type="EMBL" id="AP021876">
    <property type="protein sequence ID" value="BBO80129.1"/>
    <property type="molecule type" value="Genomic_DNA"/>
</dbReference>
<reference evidence="1 2" key="1">
    <citation type="submission" date="2019-11" db="EMBL/GenBank/DDBJ databases">
        <title>Comparative genomics of hydrocarbon-degrading Desulfosarcina strains.</title>
        <authorList>
            <person name="Watanabe M."/>
            <person name="Kojima H."/>
            <person name="Fukui M."/>
        </authorList>
    </citation>
    <scope>NUCLEOTIDE SEQUENCE [LARGE SCALE GENOMIC DNA]</scope>
    <source>
        <strain evidence="1 2">28bB2T</strain>
    </source>
</reference>
<dbReference type="Proteomes" id="UP000425960">
    <property type="component" value="Chromosome"/>
</dbReference>
<gene>
    <name evidence="1" type="ORF">DSCO28_06950</name>
</gene>